<dbReference type="VEuPathDB" id="FungiDB:RhiirFUN_025561"/>
<evidence type="ECO:0000313" key="1">
    <source>
        <dbReference type="EMBL" id="PKB96084.1"/>
    </source>
</evidence>
<reference evidence="1 2" key="1">
    <citation type="submission" date="2016-04" db="EMBL/GenBank/DDBJ databases">
        <title>Genome analyses suggest a sexual origin of heterokaryosis in a supposedly ancient asexual fungus.</title>
        <authorList>
            <person name="Ropars J."/>
            <person name="Sedzielewska K."/>
            <person name="Noel J."/>
            <person name="Charron P."/>
            <person name="Farinelli L."/>
            <person name="Marton T."/>
            <person name="Kruger M."/>
            <person name="Pelin A."/>
            <person name="Brachmann A."/>
            <person name="Corradi N."/>
        </authorList>
    </citation>
    <scope>NUCLEOTIDE SEQUENCE [LARGE SCALE GENOMIC DNA]</scope>
    <source>
        <strain evidence="1 2">A5</strain>
    </source>
</reference>
<sequence length="346" mass="38465">MSAITTKFVTDYELTNEMSLEELSRYAPEILELLPADREKRRQARDRLQKGYNFSKEQAFALIPSQRTGRTKSQVTPKEGGAEAEVNICCAKSACQVSDIIPEGEIIRETAQRIMRDSLGEKEVKLIAKALAETSPNPAIIEATKIPGITTLSNKIQRVLCEDEGIHYPDHFSLESVKKRLDSYDVSNTPDKQALADVMIMLCIRPAEIKDLRISNGGVTGYVKNRDQQDIPRVFRSLEKNDERAKQLLTWIQEAISSGRLGDPGTPGTGILSRFLKKTEFLPETGKPLLPSSLRNLGAVFAVVASGVRNLSKANTIASQALRLRMAPKLLFQICSIADLRIELRI</sequence>
<dbReference type="Proteomes" id="UP000232722">
    <property type="component" value="Unassembled WGS sequence"/>
</dbReference>
<dbReference type="EMBL" id="LLXJ01004174">
    <property type="protein sequence ID" value="PKB96084.1"/>
    <property type="molecule type" value="Genomic_DNA"/>
</dbReference>
<proteinExistence type="predicted"/>
<dbReference type="VEuPathDB" id="FungiDB:FUN_003733"/>
<gene>
    <name evidence="1" type="ORF">RhiirA5_435484</name>
</gene>
<dbReference type="AlphaFoldDB" id="A0A2N0NNH7"/>
<name>A0A2N0NNH7_9GLOM</name>
<organism evidence="1 2">
    <name type="scientific">Rhizophagus irregularis</name>
    <dbReference type="NCBI Taxonomy" id="588596"/>
    <lineage>
        <taxon>Eukaryota</taxon>
        <taxon>Fungi</taxon>
        <taxon>Fungi incertae sedis</taxon>
        <taxon>Mucoromycota</taxon>
        <taxon>Glomeromycotina</taxon>
        <taxon>Glomeromycetes</taxon>
        <taxon>Glomerales</taxon>
        <taxon>Glomeraceae</taxon>
        <taxon>Rhizophagus</taxon>
    </lineage>
</organism>
<protein>
    <submittedName>
        <fullName evidence="1">Uncharacterized protein</fullName>
    </submittedName>
</protein>
<dbReference type="VEuPathDB" id="FungiDB:RhiirA1_469295"/>
<accession>A0A2N0NNH7</accession>
<evidence type="ECO:0000313" key="2">
    <source>
        <dbReference type="Proteomes" id="UP000232722"/>
    </source>
</evidence>
<comment type="caution">
    <text evidence="1">The sequence shown here is derived from an EMBL/GenBank/DDBJ whole genome shotgun (WGS) entry which is preliminary data.</text>
</comment>
<reference evidence="1 2" key="2">
    <citation type="submission" date="2017-09" db="EMBL/GenBank/DDBJ databases">
        <title>Extensive intraspecific genome diversity in a model arbuscular mycorrhizal fungus.</title>
        <authorList>
            <person name="Chen E.C."/>
            <person name="Morin E."/>
            <person name="Beaudet D."/>
            <person name="Noel J."/>
            <person name="Ndikumana S."/>
            <person name="Charron P."/>
            <person name="St-Onge C."/>
            <person name="Giorgi J."/>
            <person name="Grigoriev I.V."/>
            <person name="Roux C."/>
            <person name="Martin F.M."/>
            <person name="Corradi N."/>
        </authorList>
    </citation>
    <scope>NUCLEOTIDE SEQUENCE [LARGE SCALE GENOMIC DNA]</scope>
    <source>
        <strain evidence="1 2">A5</strain>
    </source>
</reference>